<name>A0A7E5VPK0_TRINI</name>
<dbReference type="AlphaFoldDB" id="A0A7E5VPK0"/>
<dbReference type="InterPro" id="IPR008758">
    <property type="entry name" value="Peptidase_S28"/>
</dbReference>
<evidence type="ECO:0000313" key="8">
    <source>
        <dbReference type="RefSeq" id="XP_026730263.1"/>
    </source>
</evidence>
<evidence type="ECO:0000256" key="2">
    <source>
        <dbReference type="ARBA" id="ARBA00022670"/>
    </source>
</evidence>
<dbReference type="InterPro" id="IPR042269">
    <property type="entry name" value="Ser_carbopepase_S28_SKS"/>
</dbReference>
<dbReference type="PANTHER" id="PTHR11010:SF5">
    <property type="entry name" value="RE36938P-RELATED"/>
    <property type="match status" value="1"/>
</dbReference>
<dbReference type="InterPro" id="IPR029058">
    <property type="entry name" value="AB_hydrolase_fold"/>
</dbReference>
<dbReference type="Proteomes" id="UP000322000">
    <property type="component" value="Chromosome 7"/>
</dbReference>
<dbReference type="GO" id="GO:0008239">
    <property type="term" value="F:dipeptidyl-peptidase activity"/>
    <property type="evidence" value="ECO:0007669"/>
    <property type="project" value="TreeGrafter"/>
</dbReference>
<evidence type="ECO:0000313" key="7">
    <source>
        <dbReference type="Proteomes" id="UP000322000"/>
    </source>
</evidence>
<feature type="chain" id="PRO_5028869048" evidence="6">
    <location>
        <begin position="18"/>
        <end position="451"/>
    </location>
</feature>
<protein>
    <submittedName>
        <fullName evidence="8">Serine protease K12H4.7</fullName>
    </submittedName>
</protein>
<dbReference type="InParanoid" id="A0A7E5VPK0"/>
<evidence type="ECO:0000256" key="1">
    <source>
        <dbReference type="ARBA" id="ARBA00011079"/>
    </source>
</evidence>
<keyword evidence="4" id="KW-0378">Hydrolase</keyword>
<accession>A0A7E5VPK0</accession>
<evidence type="ECO:0000256" key="6">
    <source>
        <dbReference type="SAM" id="SignalP"/>
    </source>
</evidence>
<dbReference type="GO" id="GO:0006508">
    <property type="term" value="P:proteolysis"/>
    <property type="evidence" value="ECO:0007669"/>
    <property type="project" value="UniProtKB-KW"/>
</dbReference>
<gene>
    <name evidence="8" type="primary">LOC113495633</name>
</gene>
<evidence type="ECO:0000256" key="3">
    <source>
        <dbReference type="ARBA" id="ARBA00022729"/>
    </source>
</evidence>
<dbReference type="SUPFAM" id="SSF53474">
    <property type="entry name" value="alpha/beta-Hydrolases"/>
    <property type="match status" value="1"/>
</dbReference>
<keyword evidence="5" id="KW-0325">Glycoprotein</keyword>
<dbReference type="Pfam" id="PF05577">
    <property type="entry name" value="Peptidase_S28"/>
    <property type="match status" value="2"/>
</dbReference>
<evidence type="ECO:0000256" key="4">
    <source>
        <dbReference type="ARBA" id="ARBA00022801"/>
    </source>
</evidence>
<dbReference type="GeneID" id="113495633"/>
<feature type="signal peptide" evidence="6">
    <location>
        <begin position="1"/>
        <end position="17"/>
    </location>
</feature>
<dbReference type="Gene3D" id="3.40.50.1820">
    <property type="entry name" value="alpha/beta hydrolase"/>
    <property type="match status" value="1"/>
</dbReference>
<organism evidence="7 8">
    <name type="scientific">Trichoplusia ni</name>
    <name type="common">Cabbage looper</name>
    <dbReference type="NCBI Taxonomy" id="7111"/>
    <lineage>
        <taxon>Eukaryota</taxon>
        <taxon>Metazoa</taxon>
        <taxon>Ecdysozoa</taxon>
        <taxon>Arthropoda</taxon>
        <taxon>Hexapoda</taxon>
        <taxon>Insecta</taxon>
        <taxon>Pterygota</taxon>
        <taxon>Neoptera</taxon>
        <taxon>Endopterygota</taxon>
        <taxon>Lepidoptera</taxon>
        <taxon>Glossata</taxon>
        <taxon>Ditrysia</taxon>
        <taxon>Noctuoidea</taxon>
        <taxon>Noctuidae</taxon>
        <taxon>Plusiinae</taxon>
        <taxon>Trichoplusia</taxon>
    </lineage>
</organism>
<dbReference type="PANTHER" id="PTHR11010">
    <property type="entry name" value="PROTEASE S28 PRO-X CARBOXYPEPTIDASE-RELATED"/>
    <property type="match status" value="1"/>
</dbReference>
<sequence>MFLQVLILFSMQGFMQGLSSINYGTFPDAFKFEVKLDHFNDSDHRTFNMSYDKDLASFKPGGPVVLHLAPGYDVPHVHAPSKVSGILQEIHPAYFSLEQRYYGSSKPFQNPTVDDLKYLTSKQVLADMAQALKIIKASDKFKNSKVIVYGSTYGATLAVWMKLLYPDLVDAAYASSAPLLAKKDFSEHFEVITKIVKTYVSQDCVDQISAFFKFVQESLQTSEGIAAVKKKFNICPQTDMTVLVNQQILFWRLTERYIFEINMSSYERIKALCQNPILTSPLPLGTKNDTICFEPDYKRVLRDLHQTDSWLWLYQMCTEFGFFRTTTSRNQMFGNNTLPLEFYLKACKAVFGDKFDEQRIDQGILNTNKMFGGLTPNVENTVFVNGDLDPWYQLGVLHDLSPTAPAILISGGMHSRDLVQPCCPPEKDKENVKEAKQRIVNYLKQWIGAKV</sequence>
<dbReference type="KEGG" id="tnl:113495633"/>
<comment type="similarity">
    <text evidence="1">Belongs to the peptidase S28 family.</text>
</comment>
<keyword evidence="7" id="KW-1185">Reference proteome</keyword>
<reference evidence="8" key="1">
    <citation type="submission" date="2025-08" db="UniProtKB">
        <authorList>
            <consortium name="RefSeq"/>
        </authorList>
    </citation>
    <scope>IDENTIFICATION</scope>
</reference>
<proteinExistence type="inferred from homology"/>
<dbReference type="OrthoDB" id="1735038at2759"/>
<dbReference type="GO" id="GO:0070008">
    <property type="term" value="F:serine-type exopeptidase activity"/>
    <property type="evidence" value="ECO:0007669"/>
    <property type="project" value="InterPro"/>
</dbReference>
<dbReference type="RefSeq" id="XP_026730263.1">
    <property type="nucleotide sequence ID" value="XM_026874462.1"/>
</dbReference>
<dbReference type="Gene3D" id="1.20.120.980">
    <property type="entry name" value="Serine carboxypeptidase S28, SKS domain"/>
    <property type="match status" value="1"/>
</dbReference>
<evidence type="ECO:0000256" key="5">
    <source>
        <dbReference type="ARBA" id="ARBA00023180"/>
    </source>
</evidence>
<keyword evidence="3 6" id="KW-0732">Signal</keyword>
<keyword evidence="2 8" id="KW-0645">Protease</keyword>